<dbReference type="Pfam" id="PF01548">
    <property type="entry name" value="DEDD_Tnp_IS110"/>
    <property type="match status" value="1"/>
</dbReference>
<dbReference type="InterPro" id="IPR047650">
    <property type="entry name" value="Transpos_IS110"/>
</dbReference>
<dbReference type="GO" id="GO:0006313">
    <property type="term" value="P:DNA transposition"/>
    <property type="evidence" value="ECO:0007669"/>
    <property type="project" value="InterPro"/>
</dbReference>
<proteinExistence type="predicted"/>
<feature type="domain" description="Transposase IS110-like N-terminal" evidence="2">
    <location>
        <begin position="9"/>
        <end position="156"/>
    </location>
</feature>
<feature type="coiled-coil region" evidence="1">
    <location>
        <begin position="166"/>
        <end position="200"/>
    </location>
</feature>
<evidence type="ECO:0000259" key="3">
    <source>
        <dbReference type="Pfam" id="PF02371"/>
    </source>
</evidence>
<protein>
    <submittedName>
        <fullName evidence="4">IS110 family transposase</fullName>
    </submittedName>
</protein>
<sequence length="337" mass="37059">MNEVGTPVVGIDVSKSKLDIALLVNGKLKSKVFPNSRDGYAELGKWLKNQGVTLDLVHVCMESTGVYSEPAALALVDLGLKVSVVNPASVKGFGQSLIIRNKNDKADAAVIARYCAAIQPALWQAPSPEQRQLRAWNEHLASLKDIRQQQANRIEALEFANQGEVAAHAKTHLKWLDKEIKQLENDIDDHIDRHPDLQRDAELIESIPGLGRGTAAKVLGRVGDLRRFGSAKELAAYIGVTPRQRQSGSSIRGRTTISRMGCRDLRAALYMPAMTAIRKNPLLSEFANRLESSGMAKMAVIAAVMRKLVHQMYGVVRSGKPFDPNHLNKQLELQHGI</sequence>
<dbReference type="Proteomes" id="UP000628442">
    <property type="component" value="Unassembled WGS sequence"/>
</dbReference>
<evidence type="ECO:0000313" key="8">
    <source>
        <dbReference type="Proteomes" id="UP000628442"/>
    </source>
</evidence>
<dbReference type="InterPro" id="IPR003346">
    <property type="entry name" value="Transposase_20"/>
</dbReference>
<evidence type="ECO:0000313" key="4">
    <source>
        <dbReference type="EMBL" id="GGY71166.1"/>
    </source>
</evidence>
<evidence type="ECO:0000313" key="6">
    <source>
        <dbReference type="EMBL" id="QBI03815.1"/>
    </source>
</evidence>
<accession>A0A411X2W1</accession>
<evidence type="ECO:0000313" key="7">
    <source>
        <dbReference type="Proteomes" id="UP000292307"/>
    </source>
</evidence>
<dbReference type="EMBL" id="BMWV01000044">
    <property type="protein sequence ID" value="GGY71166.1"/>
    <property type="molecule type" value="Genomic_DNA"/>
</dbReference>
<dbReference type="PANTHER" id="PTHR33055:SF3">
    <property type="entry name" value="PUTATIVE TRANSPOSASE FOR IS117-RELATED"/>
    <property type="match status" value="1"/>
</dbReference>
<dbReference type="AlphaFoldDB" id="A0A411X2W1"/>
<dbReference type="RefSeq" id="WP_131147433.1">
    <property type="nucleotide sequence ID" value="NZ_BMWV01000044.1"/>
</dbReference>
<reference evidence="5 7" key="2">
    <citation type="submission" date="2019-02" db="EMBL/GenBank/DDBJ databases">
        <title>Draft Genome Sequences of Six Type Strains of the Genus Massilia.</title>
        <authorList>
            <person name="Miess H."/>
            <person name="Frediansyhah A."/>
            <person name="Gross H."/>
        </authorList>
    </citation>
    <scope>NUCLEOTIDE SEQUENCE [LARGE SCALE GENOMIC DNA]</scope>
    <source>
        <strain evidence="5 7">DSM 17472</strain>
    </source>
</reference>
<feature type="domain" description="Transposase IS116/IS110/IS902 C-terminal" evidence="3">
    <location>
        <begin position="201"/>
        <end position="286"/>
    </location>
</feature>
<dbReference type="GO" id="GO:0004803">
    <property type="term" value="F:transposase activity"/>
    <property type="evidence" value="ECO:0007669"/>
    <property type="project" value="InterPro"/>
</dbReference>
<evidence type="ECO:0000256" key="1">
    <source>
        <dbReference type="SAM" id="Coils"/>
    </source>
</evidence>
<dbReference type="GO" id="GO:0003677">
    <property type="term" value="F:DNA binding"/>
    <property type="evidence" value="ECO:0007669"/>
    <property type="project" value="InterPro"/>
</dbReference>
<organism evidence="4 8">
    <name type="scientific">Pseudoduganella albidiflava</name>
    <dbReference type="NCBI Taxonomy" id="321983"/>
    <lineage>
        <taxon>Bacteria</taxon>
        <taxon>Pseudomonadati</taxon>
        <taxon>Pseudomonadota</taxon>
        <taxon>Betaproteobacteria</taxon>
        <taxon>Burkholderiales</taxon>
        <taxon>Oxalobacteraceae</taxon>
        <taxon>Telluria group</taxon>
        <taxon>Pseudoduganella</taxon>
    </lineage>
</organism>
<dbReference type="Pfam" id="PF02371">
    <property type="entry name" value="Transposase_20"/>
    <property type="match status" value="1"/>
</dbReference>
<dbReference type="EMBL" id="CP036401">
    <property type="protein sequence ID" value="QBI03330.1"/>
    <property type="molecule type" value="Genomic_DNA"/>
</dbReference>
<reference evidence="4" key="3">
    <citation type="submission" date="2022-12" db="EMBL/GenBank/DDBJ databases">
        <authorList>
            <person name="Sun Q."/>
            <person name="Kim S."/>
        </authorList>
    </citation>
    <scope>NUCLEOTIDE SEQUENCE</scope>
    <source>
        <strain evidence="4">KCTC 12343</strain>
    </source>
</reference>
<dbReference type="PANTHER" id="PTHR33055">
    <property type="entry name" value="TRANSPOSASE FOR INSERTION SEQUENCE ELEMENT IS1111A"/>
    <property type="match status" value="1"/>
</dbReference>
<dbReference type="NCBIfam" id="NF033542">
    <property type="entry name" value="transpos_IS110"/>
    <property type="match status" value="1"/>
</dbReference>
<keyword evidence="1" id="KW-0175">Coiled coil</keyword>
<gene>
    <name evidence="5" type="ORF">EYF70_22770</name>
    <name evidence="6" type="ORF">EYF70_25615</name>
    <name evidence="4" type="ORF">GCM10007387_60940</name>
</gene>
<dbReference type="InterPro" id="IPR002525">
    <property type="entry name" value="Transp_IS110-like_N"/>
</dbReference>
<dbReference type="EMBL" id="CP036401">
    <property type="protein sequence ID" value="QBI03815.1"/>
    <property type="molecule type" value="Genomic_DNA"/>
</dbReference>
<evidence type="ECO:0000259" key="2">
    <source>
        <dbReference type="Pfam" id="PF01548"/>
    </source>
</evidence>
<dbReference type="OrthoDB" id="9795150at2"/>
<keyword evidence="7" id="KW-1185">Reference proteome</keyword>
<name>A0A411X2W1_9BURK</name>
<reference evidence="4" key="1">
    <citation type="journal article" date="2014" name="Int. J. Syst. Evol. Microbiol.">
        <title>Complete genome sequence of Corynebacterium casei LMG S-19264T (=DSM 44701T), isolated from a smear-ripened cheese.</title>
        <authorList>
            <consortium name="US DOE Joint Genome Institute (JGI-PGF)"/>
            <person name="Walter F."/>
            <person name="Albersmeier A."/>
            <person name="Kalinowski J."/>
            <person name="Ruckert C."/>
        </authorList>
    </citation>
    <scope>NUCLEOTIDE SEQUENCE</scope>
    <source>
        <strain evidence="4">KCTC 12343</strain>
    </source>
</reference>
<dbReference type="Proteomes" id="UP000292307">
    <property type="component" value="Chromosome"/>
</dbReference>
<evidence type="ECO:0000313" key="5">
    <source>
        <dbReference type="EMBL" id="QBI03330.1"/>
    </source>
</evidence>